<comment type="caution">
    <text evidence="2">The sequence shown here is derived from an EMBL/GenBank/DDBJ whole genome shotgun (WGS) entry which is preliminary data.</text>
</comment>
<name>A0A921MPT0_9BACT</name>
<organism evidence="2 3">
    <name type="scientific">Barnesiella viscericola</name>
    <dbReference type="NCBI Taxonomy" id="397865"/>
    <lineage>
        <taxon>Bacteria</taxon>
        <taxon>Pseudomonadati</taxon>
        <taxon>Bacteroidota</taxon>
        <taxon>Bacteroidia</taxon>
        <taxon>Bacteroidales</taxon>
        <taxon>Barnesiellaceae</taxon>
        <taxon>Barnesiella</taxon>
    </lineage>
</organism>
<dbReference type="Pfam" id="PF13568">
    <property type="entry name" value="OMP_b-brl_2"/>
    <property type="match status" value="1"/>
</dbReference>
<proteinExistence type="predicted"/>
<gene>
    <name evidence="2" type="ORF">K8U91_00415</name>
</gene>
<dbReference type="AlphaFoldDB" id="A0A921MPT0"/>
<dbReference type="InterPro" id="IPR011250">
    <property type="entry name" value="OMP/PagP_B-barrel"/>
</dbReference>
<dbReference type="EMBL" id="DYUD01000002">
    <property type="protein sequence ID" value="HJG87926.1"/>
    <property type="molecule type" value="Genomic_DNA"/>
</dbReference>
<reference evidence="2" key="2">
    <citation type="submission" date="2021-09" db="EMBL/GenBank/DDBJ databases">
        <authorList>
            <person name="Gilroy R."/>
        </authorList>
    </citation>
    <scope>NUCLEOTIDE SEQUENCE</scope>
    <source>
        <strain evidence="2">CHK121-7720</strain>
    </source>
</reference>
<sequence length="212" mass="23710">MKIPYPDIPLNFCRKCILALLLLWLVVTPIRAQWSVGGKAGINWATVRYPKNILNDKAGFITGGQAGIVAAYQFNRYFDMQAELLYATHGYKDDNLYLNYDGNASQKGYSCRIHYIEIPLLVKYYPIAGFNIQAGPQLGIGVSLSDSWKEAVDFQQQAKTEFGVVFGLGYEFDFGGFVDARYNLGLTRSIQGAESGYEGHNINISAGYRLYL</sequence>
<accession>A0A921MPT0</accession>
<dbReference type="Proteomes" id="UP000757103">
    <property type="component" value="Unassembled WGS sequence"/>
</dbReference>
<evidence type="ECO:0000313" key="2">
    <source>
        <dbReference type="EMBL" id="HJG87926.1"/>
    </source>
</evidence>
<dbReference type="InterPro" id="IPR025665">
    <property type="entry name" value="Beta-barrel_OMP_2"/>
</dbReference>
<feature type="domain" description="Outer membrane protein beta-barrel" evidence="1">
    <location>
        <begin position="33"/>
        <end position="190"/>
    </location>
</feature>
<reference evidence="2" key="1">
    <citation type="journal article" date="2021" name="PeerJ">
        <title>Extensive microbial diversity within the chicken gut microbiome revealed by metagenomics and culture.</title>
        <authorList>
            <person name="Gilroy R."/>
            <person name="Ravi A."/>
            <person name="Getino M."/>
            <person name="Pursley I."/>
            <person name="Horton D.L."/>
            <person name="Alikhan N.F."/>
            <person name="Baker D."/>
            <person name="Gharbi K."/>
            <person name="Hall N."/>
            <person name="Watson M."/>
            <person name="Adriaenssens E.M."/>
            <person name="Foster-Nyarko E."/>
            <person name="Jarju S."/>
            <person name="Secka A."/>
            <person name="Antonio M."/>
            <person name="Oren A."/>
            <person name="Chaudhuri R.R."/>
            <person name="La Ragione R."/>
            <person name="Hildebrand F."/>
            <person name="Pallen M.J."/>
        </authorList>
    </citation>
    <scope>NUCLEOTIDE SEQUENCE</scope>
    <source>
        <strain evidence="2">CHK121-7720</strain>
    </source>
</reference>
<evidence type="ECO:0000259" key="1">
    <source>
        <dbReference type="Pfam" id="PF13568"/>
    </source>
</evidence>
<dbReference type="RefSeq" id="WP_273305046.1">
    <property type="nucleotide sequence ID" value="NZ_DYUD01000002.1"/>
</dbReference>
<dbReference type="SUPFAM" id="SSF56925">
    <property type="entry name" value="OMPA-like"/>
    <property type="match status" value="1"/>
</dbReference>
<evidence type="ECO:0000313" key="3">
    <source>
        <dbReference type="Proteomes" id="UP000757103"/>
    </source>
</evidence>
<protein>
    <submittedName>
        <fullName evidence="2">PorT family protein</fullName>
    </submittedName>
</protein>